<organism evidence="3 4">
    <name type="scientific">Acyrthosiphon pisum</name>
    <name type="common">Pea aphid</name>
    <dbReference type="NCBI Taxonomy" id="7029"/>
    <lineage>
        <taxon>Eukaryota</taxon>
        <taxon>Metazoa</taxon>
        <taxon>Ecdysozoa</taxon>
        <taxon>Arthropoda</taxon>
        <taxon>Hexapoda</taxon>
        <taxon>Insecta</taxon>
        <taxon>Pterygota</taxon>
        <taxon>Neoptera</taxon>
        <taxon>Paraneoptera</taxon>
        <taxon>Hemiptera</taxon>
        <taxon>Sternorrhyncha</taxon>
        <taxon>Aphidomorpha</taxon>
        <taxon>Aphidoidea</taxon>
        <taxon>Aphididae</taxon>
        <taxon>Macrosiphini</taxon>
        <taxon>Acyrthosiphon</taxon>
    </lineage>
</organism>
<evidence type="ECO:0000313" key="3">
    <source>
        <dbReference type="EnsemblMetazoa" id="XP_029342662.1"/>
    </source>
</evidence>
<proteinExistence type="predicted"/>
<dbReference type="AlphaFoldDB" id="A0A8R2NNI7"/>
<feature type="domain" description="DUF4806" evidence="2">
    <location>
        <begin position="327"/>
        <end position="400"/>
    </location>
</feature>
<dbReference type="EnsemblMetazoa" id="XM_029486802.1">
    <property type="protein sequence ID" value="XP_029342662.1"/>
    <property type="gene ID" value="LOC107885357"/>
</dbReference>
<dbReference type="GeneID" id="107885357"/>
<dbReference type="InterPro" id="IPR032071">
    <property type="entry name" value="DUF4806"/>
</dbReference>
<evidence type="ECO:0000313" key="4">
    <source>
        <dbReference type="Proteomes" id="UP000007819"/>
    </source>
</evidence>
<accession>A0A8R2NNI7</accession>
<evidence type="ECO:0000256" key="1">
    <source>
        <dbReference type="SAM" id="MobiDB-lite"/>
    </source>
</evidence>
<dbReference type="Proteomes" id="UP000007819">
    <property type="component" value="Chromosome A1"/>
</dbReference>
<keyword evidence="4" id="KW-1185">Reference proteome</keyword>
<dbReference type="PANTHER" id="PTHR34153:SF2">
    <property type="entry name" value="SI:CH211-262H13.3-RELATED"/>
    <property type="match status" value="1"/>
</dbReference>
<protein>
    <recommendedName>
        <fullName evidence="2">DUF4806 domain-containing protein</fullName>
    </recommendedName>
</protein>
<feature type="region of interest" description="Disordered" evidence="1">
    <location>
        <begin position="100"/>
        <end position="119"/>
    </location>
</feature>
<dbReference type="OrthoDB" id="6594889at2759"/>
<dbReference type="KEGG" id="api:107885357"/>
<dbReference type="RefSeq" id="XP_029342662.1">
    <property type="nucleotide sequence ID" value="XM_029486802.1"/>
</dbReference>
<reference evidence="3" key="2">
    <citation type="submission" date="2022-06" db="UniProtKB">
        <authorList>
            <consortium name="EnsemblMetazoa"/>
        </authorList>
    </citation>
    <scope>IDENTIFICATION</scope>
</reference>
<sequence>MWLIVNFLSDNSVSAVPTIWLKNGYCAWPKQFIKNKNKFIEKKIKPGKSQFDFYKVRLLSEKPIASYAEARLKALKAQSTSDLSSAEDIESKTNKKIKNAVSKKSVPKETPPEFSDYSENTDIYDSDQDMLYVPPINSNDSHLKKKDRVSCNELLCEKQLCASPLNFKHLENDDIDCLEVINSPVGKWKVLDGAAVTIADDSLNFIKKKDTTDSKVQVKRKLFAQSDDDDEVLEKNFGNNSKIVRLDTESFKQSLIEPADVVKVDDFNRLNDYVRTSFTNLKYDIKHLVYVSESVKKMLENVNNICSELGVTKNSNLTAVSVLNNENLPISNEETINSFEMLLESSAYRDKVVSELSLSVGKTIPETIRRMMQKLFVDDWLRNYSYIGFKGKNKFSSLHSCKIIFEAVQSCSKFEKVPDMEIALTISKWMAQATNRITKKTKEKL</sequence>
<reference evidence="4" key="1">
    <citation type="submission" date="2010-06" db="EMBL/GenBank/DDBJ databases">
        <authorList>
            <person name="Jiang H."/>
            <person name="Abraham K."/>
            <person name="Ali S."/>
            <person name="Alsbrooks S.L."/>
            <person name="Anim B.N."/>
            <person name="Anosike U.S."/>
            <person name="Attaway T."/>
            <person name="Bandaranaike D.P."/>
            <person name="Battles P.K."/>
            <person name="Bell S.N."/>
            <person name="Bell A.V."/>
            <person name="Beltran B."/>
            <person name="Bickham C."/>
            <person name="Bustamante Y."/>
            <person name="Caleb T."/>
            <person name="Canada A."/>
            <person name="Cardenas V."/>
            <person name="Carter K."/>
            <person name="Chacko J."/>
            <person name="Chandrabose M.N."/>
            <person name="Chavez D."/>
            <person name="Chavez A."/>
            <person name="Chen L."/>
            <person name="Chu H.-S."/>
            <person name="Claassen K.J."/>
            <person name="Cockrell R."/>
            <person name="Collins M."/>
            <person name="Cooper J.A."/>
            <person name="Cree A."/>
            <person name="Curry S.M."/>
            <person name="Da Y."/>
            <person name="Dao M.D."/>
            <person name="Das B."/>
            <person name="Davila M.-L."/>
            <person name="Davy-Carroll L."/>
            <person name="Denson S."/>
            <person name="Dinh H."/>
            <person name="Ebong V.E."/>
            <person name="Edwards J.R."/>
            <person name="Egan A."/>
            <person name="El-Daye J."/>
            <person name="Escobedo L."/>
            <person name="Fernandez S."/>
            <person name="Fernando P.R."/>
            <person name="Flagg N."/>
            <person name="Forbes L.D."/>
            <person name="Fowler R.G."/>
            <person name="Fu Q."/>
            <person name="Gabisi R.A."/>
            <person name="Ganer J."/>
            <person name="Garbino Pronczuk A."/>
            <person name="Garcia R.M."/>
            <person name="Garner T."/>
            <person name="Garrett T.E."/>
            <person name="Gonzalez D.A."/>
            <person name="Hamid H."/>
            <person name="Hawkins E.S."/>
            <person name="Hirani K."/>
            <person name="Hogues M.E."/>
            <person name="Hollins B."/>
            <person name="Hsiao C.-H."/>
            <person name="Jabil R."/>
            <person name="James M.L."/>
            <person name="Jhangiani S.N."/>
            <person name="Johnson B."/>
            <person name="Johnson Q."/>
            <person name="Joshi V."/>
            <person name="Kalu J.B."/>
            <person name="Kam C."/>
            <person name="Kashfia A."/>
            <person name="Keebler J."/>
            <person name="Kisamo H."/>
            <person name="Kovar C.L."/>
            <person name="Lago L.A."/>
            <person name="Lai C.-Y."/>
            <person name="Laidlaw J."/>
            <person name="Lara F."/>
            <person name="Le T.-K."/>
            <person name="Lee S.L."/>
            <person name="Legall F.H."/>
            <person name="Lemon S.J."/>
            <person name="Lewis L.R."/>
            <person name="Li B."/>
            <person name="Liu Y."/>
            <person name="Liu Y.-S."/>
            <person name="Lopez J."/>
            <person name="Lozado R.J."/>
            <person name="Lu J."/>
            <person name="Madu R.C."/>
            <person name="Maheshwari M."/>
            <person name="Maheshwari R."/>
            <person name="Malloy K."/>
            <person name="Martinez E."/>
            <person name="Mathew T."/>
            <person name="Mercado I.C."/>
            <person name="Mercado C."/>
            <person name="Meyer B."/>
            <person name="Montgomery K."/>
            <person name="Morgan M.B."/>
            <person name="Munidasa M."/>
            <person name="Nazareth L.V."/>
            <person name="Nelson J."/>
            <person name="Ng B.M."/>
            <person name="Nguyen N.B."/>
            <person name="Nguyen P.Q."/>
            <person name="Nguyen T."/>
            <person name="Obregon M."/>
            <person name="Okwuonu G.O."/>
            <person name="Onwere C.G."/>
            <person name="Orozco G."/>
            <person name="Parra A."/>
            <person name="Patel S."/>
            <person name="Patil S."/>
            <person name="Perez A."/>
            <person name="Perez Y."/>
            <person name="Pham C."/>
            <person name="Primus E.L."/>
            <person name="Pu L.-L."/>
            <person name="Puazo M."/>
            <person name="Qin X."/>
            <person name="Quiroz J.B."/>
            <person name="Reese J."/>
            <person name="Richards S."/>
            <person name="Rives C.M."/>
            <person name="Robberts R."/>
            <person name="Ruiz S.J."/>
            <person name="Ruiz M.J."/>
            <person name="Santibanez J."/>
            <person name="Schneider B.W."/>
            <person name="Sisson I."/>
            <person name="Smith M."/>
            <person name="Sodergren E."/>
            <person name="Song X.-Z."/>
            <person name="Song B.B."/>
            <person name="Summersgill H."/>
            <person name="Thelus R."/>
            <person name="Thornton R.D."/>
            <person name="Trejos Z.Y."/>
            <person name="Usmani K."/>
            <person name="Vattathil S."/>
            <person name="Villasana D."/>
            <person name="Walker D.L."/>
            <person name="Wang S."/>
            <person name="Wang K."/>
            <person name="White C.S."/>
            <person name="Williams A.C."/>
            <person name="Williamson J."/>
            <person name="Wilson K."/>
            <person name="Woghiren I.O."/>
            <person name="Woodworth J.R."/>
            <person name="Worley K.C."/>
            <person name="Wright R.A."/>
            <person name="Wu W."/>
            <person name="Young L."/>
            <person name="Zhang L."/>
            <person name="Zhang J."/>
            <person name="Zhu Y."/>
            <person name="Muzny D.M."/>
            <person name="Weinstock G."/>
            <person name="Gibbs R.A."/>
        </authorList>
    </citation>
    <scope>NUCLEOTIDE SEQUENCE [LARGE SCALE GENOMIC DNA]</scope>
    <source>
        <strain evidence="4">LSR1</strain>
    </source>
</reference>
<name>A0A8R2NNI7_ACYPI</name>
<evidence type="ECO:0000259" key="2">
    <source>
        <dbReference type="Pfam" id="PF16064"/>
    </source>
</evidence>
<dbReference type="PANTHER" id="PTHR34153">
    <property type="entry name" value="SI:CH211-262H13.3-RELATED-RELATED"/>
    <property type="match status" value="1"/>
</dbReference>
<dbReference type="Pfam" id="PF16064">
    <property type="entry name" value="DUF4806"/>
    <property type="match status" value="1"/>
</dbReference>